<dbReference type="Proteomes" id="UP000175707">
    <property type="component" value="Unassembled WGS sequence"/>
</dbReference>
<dbReference type="RefSeq" id="WP_014003167.1">
    <property type="nucleotide sequence ID" value="NZ_LZYE01000183.1"/>
</dbReference>
<name>A0A1E7YN45_9PROT</name>
<dbReference type="Pfam" id="PF01553">
    <property type="entry name" value="Acyltransferase"/>
    <property type="match status" value="1"/>
</dbReference>
<evidence type="ECO:0000313" key="2">
    <source>
        <dbReference type="EMBL" id="OFC35998.1"/>
    </source>
</evidence>
<evidence type="ECO:0000313" key="4">
    <source>
        <dbReference type="Proteomes" id="UP000175616"/>
    </source>
</evidence>
<gene>
    <name evidence="2" type="ORF">BAE27_06810</name>
    <name evidence="3" type="ORF">BAE30_08985</name>
</gene>
<dbReference type="EMBL" id="LZYE01000183">
    <property type="protein sequence ID" value="OFC35998.1"/>
    <property type="molecule type" value="Genomic_DNA"/>
</dbReference>
<protein>
    <recommendedName>
        <fullName evidence="1">Phospholipid/glycerol acyltransferase domain-containing protein</fullName>
    </recommendedName>
</protein>
<dbReference type="AlphaFoldDB" id="A0A1E7YN45"/>
<dbReference type="SMART" id="SM00563">
    <property type="entry name" value="PlsC"/>
    <property type="match status" value="1"/>
</dbReference>
<evidence type="ECO:0000313" key="3">
    <source>
        <dbReference type="EMBL" id="OFC58624.1"/>
    </source>
</evidence>
<evidence type="ECO:0000313" key="5">
    <source>
        <dbReference type="Proteomes" id="UP000175707"/>
    </source>
</evidence>
<proteinExistence type="predicted"/>
<dbReference type="GO" id="GO:0016746">
    <property type="term" value="F:acyltransferase activity"/>
    <property type="evidence" value="ECO:0007669"/>
    <property type="project" value="InterPro"/>
</dbReference>
<dbReference type="OMA" id="WLARKSC"/>
<accession>A0A1E7YN45</accession>
<reference evidence="4 5" key="1">
    <citation type="submission" date="2016-06" db="EMBL/GenBank/DDBJ databases">
        <title>Gene turnover analysis identifies the evolutionary adaptation of the extremophile Acidithiobacillus caldus.</title>
        <authorList>
            <person name="Zhang X."/>
        </authorList>
    </citation>
    <scope>NUCLEOTIDE SEQUENCE [LARGE SCALE GENOMIC DNA]</scope>
    <source>
        <strain evidence="2 4">DX</strain>
        <strain evidence="3 5">S1</strain>
    </source>
</reference>
<dbReference type="EMBL" id="LZYH01000574">
    <property type="protein sequence ID" value="OFC58624.1"/>
    <property type="molecule type" value="Genomic_DNA"/>
</dbReference>
<comment type="caution">
    <text evidence="2">The sequence shown here is derived from an EMBL/GenBank/DDBJ whole genome shotgun (WGS) entry which is preliminary data.</text>
</comment>
<dbReference type="InterPro" id="IPR002123">
    <property type="entry name" value="Plipid/glycerol_acylTrfase"/>
</dbReference>
<evidence type="ECO:0000259" key="1">
    <source>
        <dbReference type="SMART" id="SM00563"/>
    </source>
</evidence>
<feature type="domain" description="Phospholipid/glycerol acyltransferase" evidence="1">
    <location>
        <begin position="2"/>
        <end position="124"/>
    </location>
</feature>
<sequence length="156" mass="18110">MLILVRPHQSYLDGLVVAWWLARKRGCYRAIFAVDPDFARHRVWSWLLRRYGSWVGGHTMVALDTNSPFALRTLLRELREHRIVVLFPQGTGLREGAQRPDKPGWQWLARKSCAQVLALEMVYSRFSVALLETPQPAKRAITTRLWRPRANRGALH</sequence>
<dbReference type="SUPFAM" id="SSF69593">
    <property type="entry name" value="Glycerol-3-phosphate (1)-acyltransferase"/>
    <property type="match status" value="1"/>
</dbReference>
<organism evidence="2 4">
    <name type="scientific">Acidithiobacillus caldus</name>
    <dbReference type="NCBI Taxonomy" id="33059"/>
    <lineage>
        <taxon>Bacteria</taxon>
        <taxon>Pseudomonadati</taxon>
        <taxon>Pseudomonadota</taxon>
        <taxon>Acidithiobacillia</taxon>
        <taxon>Acidithiobacillales</taxon>
        <taxon>Acidithiobacillaceae</taxon>
        <taxon>Acidithiobacillus</taxon>
    </lineage>
</organism>
<dbReference type="GeneID" id="92931937"/>
<dbReference type="Proteomes" id="UP000175616">
    <property type="component" value="Unassembled WGS sequence"/>
</dbReference>